<dbReference type="Proteomes" id="UP001488805">
    <property type="component" value="Unassembled WGS sequence"/>
</dbReference>
<name>A0AAW1G4M4_ZOAVI</name>
<gene>
    <name evidence="1" type="ORF">VZT92_001190</name>
</gene>
<sequence>MDFFNRNNVVRMLAGRSETIKKPEWSHVAGLLPSHQPAAACCCGEAAEPFHSTAEGERRPVEVGQHLEEVDLNRQEVVRSPALHRAAVSVLMWTDHHRYSLTHEQRKHPVSPFRSGHFNRVHSSTCSCYCSSGESGNLVGPAPCITSGGRPVTGPAH</sequence>
<reference evidence="1 2" key="1">
    <citation type="journal article" date="2024" name="Genome Biol. Evol.">
        <title>Chromosome-level genome assembly of the viviparous eelpout Zoarces viviparus.</title>
        <authorList>
            <person name="Fuhrmann N."/>
            <person name="Brasseur M.V."/>
            <person name="Bakowski C.E."/>
            <person name="Podsiadlowski L."/>
            <person name="Prost S."/>
            <person name="Krehenwinkel H."/>
            <person name="Mayer C."/>
        </authorList>
    </citation>
    <scope>NUCLEOTIDE SEQUENCE [LARGE SCALE GENOMIC DNA]</scope>
    <source>
        <strain evidence="1">NO-MEL_2022_Ind0_liver</strain>
    </source>
</reference>
<comment type="caution">
    <text evidence="1">The sequence shown here is derived from an EMBL/GenBank/DDBJ whole genome shotgun (WGS) entry which is preliminary data.</text>
</comment>
<accession>A0AAW1G4M4</accession>
<proteinExistence type="predicted"/>
<protein>
    <submittedName>
        <fullName evidence="1">Uncharacterized protein</fullName>
    </submittedName>
</protein>
<evidence type="ECO:0000313" key="1">
    <source>
        <dbReference type="EMBL" id="KAK9541121.1"/>
    </source>
</evidence>
<keyword evidence="2" id="KW-1185">Reference proteome</keyword>
<dbReference type="AlphaFoldDB" id="A0AAW1G4M4"/>
<evidence type="ECO:0000313" key="2">
    <source>
        <dbReference type="Proteomes" id="UP001488805"/>
    </source>
</evidence>
<organism evidence="1 2">
    <name type="scientific">Zoarces viviparus</name>
    <name type="common">Viviparous eelpout</name>
    <name type="synonym">Blennius viviparus</name>
    <dbReference type="NCBI Taxonomy" id="48416"/>
    <lineage>
        <taxon>Eukaryota</taxon>
        <taxon>Metazoa</taxon>
        <taxon>Chordata</taxon>
        <taxon>Craniata</taxon>
        <taxon>Vertebrata</taxon>
        <taxon>Euteleostomi</taxon>
        <taxon>Actinopterygii</taxon>
        <taxon>Neopterygii</taxon>
        <taxon>Teleostei</taxon>
        <taxon>Neoteleostei</taxon>
        <taxon>Acanthomorphata</taxon>
        <taxon>Eupercaria</taxon>
        <taxon>Perciformes</taxon>
        <taxon>Cottioidei</taxon>
        <taxon>Zoarcales</taxon>
        <taxon>Zoarcidae</taxon>
        <taxon>Zoarcinae</taxon>
        <taxon>Zoarces</taxon>
    </lineage>
</organism>
<dbReference type="EMBL" id="JBCEZU010000002">
    <property type="protein sequence ID" value="KAK9541121.1"/>
    <property type="molecule type" value="Genomic_DNA"/>
</dbReference>